<comment type="caution">
    <text evidence="3">The sequence shown here is derived from an EMBL/GenBank/DDBJ whole genome shotgun (WGS) entry which is preliminary data.</text>
</comment>
<name>A0A5J4W8U4_9EUKA</name>
<feature type="region of interest" description="Disordered" evidence="2">
    <location>
        <begin position="266"/>
        <end position="312"/>
    </location>
</feature>
<feature type="compositionally biased region" description="Basic and acidic residues" evidence="2">
    <location>
        <begin position="177"/>
        <end position="187"/>
    </location>
</feature>
<feature type="region of interest" description="Disordered" evidence="2">
    <location>
        <begin position="121"/>
        <end position="142"/>
    </location>
</feature>
<dbReference type="AlphaFoldDB" id="A0A5J4W8U4"/>
<accession>A0A5J4W8U4</accession>
<keyword evidence="1" id="KW-0175">Coiled coil</keyword>
<dbReference type="Proteomes" id="UP000324800">
    <property type="component" value="Unassembled WGS sequence"/>
</dbReference>
<feature type="region of interest" description="Disordered" evidence="2">
    <location>
        <begin position="174"/>
        <end position="219"/>
    </location>
</feature>
<dbReference type="EMBL" id="SNRW01002913">
    <property type="protein sequence ID" value="KAA6391334.1"/>
    <property type="molecule type" value="Genomic_DNA"/>
</dbReference>
<feature type="coiled-coil region" evidence="1">
    <location>
        <begin position="380"/>
        <end position="435"/>
    </location>
</feature>
<organism evidence="3 4">
    <name type="scientific">Streblomastix strix</name>
    <dbReference type="NCBI Taxonomy" id="222440"/>
    <lineage>
        <taxon>Eukaryota</taxon>
        <taxon>Metamonada</taxon>
        <taxon>Preaxostyla</taxon>
        <taxon>Oxymonadida</taxon>
        <taxon>Streblomastigidae</taxon>
        <taxon>Streblomastix</taxon>
    </lineage>
</organism>
<reference evidence="3 4" key="1">
    <citation type="submission" date="2019-03" db="EMBL/GenBank/DDBJ databases">
        <title>Single cell metagenomics reveals metabolic interactions within the superorganism composed of flagellate Streblomastix strix and complex community of Bacteroidetes bacteria on its surface.</title>
        <authorList>
            <person name="Treitli S.C."/>
            <person name="Kolisko M."/>
            <person name="Husnik F."/>
            <person name="Keeling P."/>
            <person name="Hampl V."/>
        </authorList>
    </citation>
    <scope>NUCLEOTIDE SEQUENCE [LARGE SCALE GENOMIC DNA]</scope>
    <source>
        <strain evidence="3">ST1C</strain>
    </source>
</reference>
<feature type="compositionally biased region" description="Polar residues" evidence="2">
    <location>
        <begin position="121"/>
        <end position="134"/>
    </location>
</feature>
<evidence type="ECO:0000256" key="1">
    <source>
        <dbReference type="SAM" id="Coils"/>
    </source>
</evidence>
<feature type="compositionally biased region" description="Acidic residues" evidence="2">
    <location>
        <begin position="197"/>
        <end position="210"/>
    </location>
</feature>
<evidence type="ECO:0000313" key="3">
    <source>
        <dbReference type="EMBL" id="KAA6391334.1"/>
    </source>
</evidence>
<gene>
    <name evidence="3" type="ORF">EZS28_013139</name>
</gene>
<evidence type="ECO:0000256" key="2">
    <source>
        <dbReference type="SAM" id="MobiDB-lite"/>
    </source>
</evidence>
<proteinExistence type="predicted"/>
<evidence type="ECO:0000313" key="4">
    <source>
        <dbReference type="Proteomes" id="UP000324800"/>
    </source>
</evidence>
<sequence length="453" mass="51552">MSNPDSQRKITTKAKTTIVDGQSKYSVALAALETGVEEANRDVLLRVLGDSLPEDSVASKKPERNIALENLVALLLEMILSPLEAESEEATNLLKEGIKKRKDFRKAISQRGGILGRSASVISQAQSPSSTEQGAPQGPNPLNGVLNLIEVLQELAKSGVRQWDPNEAEELLVALQRPDDGEKEKPKAPQKKGKPQDDDDEDEEEEENEEDQLKFSKQNLRHALELKGLKKTGDDKTPQVIMIDSLLTQMEQLENEKEEVELKLSDISDQLKKTQQELKDETERFNEKIEREKDAAKEASRDKAKSESKLRELEEELKKKDDEILKLSESETKQIELRQKAQAQLKKVEEGAEVDKLRADKAEKVNAEIKAKNYESVALIKAEKEKKEQLQQDIEKIQKNLEEEVLSRQKKEDSIKSLKEDLERQKFERENEKKLLITQYESDKKRNIYSQGH</sequence>
<protein>
    <submittedName>
        <fullName evidence="3">Uncharacterized protein</fullName>
    </submittedName>
</protein>